<reference evidence="2" key="1">
    <citation type="journal article" date="2023" name="Nat. Plants">
        <title>Single-cell RNA sequencing provides a high-resolution roadmap for understanding the multicellular compartmentation of specialized metabolism.</title>
        <authorList>
            <person name="Sun S."/>
            <person name="Shen X."/>
            <person name="Li Y."/>
            <person name="Li Y."/>
            <person name="Wang S."/>
            <person name="Li R."/>
            <person name="Zhang H."/>
            <person name="Shen G."/>
            <person name="Guo B."/>
            <person name="Wei J."/>
            <person name="Xu J."/>
            <person name="St-Pierre B."/>
            <person name="Chen S."/>
            <person name="Sun C."/>
        </authorList>
    </citation>
    <scope>NUCLEOTIDE SEQUENCE [LARGE SCALE GENOMIC DNA]</scope>
</reference>
<keyword evidence="2" id="KW-1185">Reference proteome</keyword>
<name>A0ACB9ZUH5_CATRO</name>
<comment type="caution">
    <text evidence="1">The sequence shown here is derived from an EMBL/GenBank/DDBJ whole genome shotgun (WGS) entry which is preliminary data.</text>
</comment>
<evidence type="ECO:0000313" key="2">
    <source>
        <dbReference type="Proteomes" id="UP001060085"/>
    </source>
</evidence>
<evidence type="ECO:0000313" key="1">
    <source>
        <dbReference type="EMBL" id="KAI5652272.1"/>
    </source>
</evidence>
<organism evidence="1 2">
    <name type="scientific">Catharanthus roseus</name>
    <name type="common">Madagascar periwinkle</name>
    <name type="synonym">Vinca rosea</name>
    <dbReference type="NCBI Taxonomy" id="4058"/>
    <lineage>
        <taxon>Eukaryota</taxon>
        <taxon>Viridiplantae</taxon>
        <taxon>Streptophyta</taxon>
        <taxon>Embryophyta</taxon>
        <taxon>Tracheophyta</taxon>
        <taxon>Spermatophyta</taxon>
        <taxon>Magnoliopsida</taxon>
        <taxon>eudicotyledons</taxon>
        <taxon>Gunneridae</taxon>
        <taxon>Pentapetalae</taxon>
        <taxon>asterids</taxon>
        <taxon>lamiids</taxon>
        <taxon>Gentianales</taxon>
        <taxon>Apocynaceae</taxon>
        <taxon>Rauvolfioideae</taxon>
        <taxon>Vinceae</taxon>
        <taxon>Catharanthinae</taxon>
        <taxon>Catharanthus</taxon>
    </lineage>
</organism>
<gene>
    <name evidence="1" type="ORF">M9H77_29459</name>
</gene>
<protein>
    <submittedName>
        <fullName evidence="1">Uncharacterized protein</fullName>
    </submittedName>
</protein>
<dbReference type="EMBL" id="CM044707">
    <property type="protein sequence ID" value="KAI5652272.1"/>
    <property type="molecule type" value="Genomic_DNA"/>
</dbReference>
<proteinExistence type="predicted"/>
<accession>A0ACB9ZUH5</accession>
<sequence>MTGEVRVNELVHRIHWPVDGPVSYMHWFEIPDLLYIIANAFNLCVILIAQLGSTIVLPLYSYLDRPEGTLVVDLLTEQRHCIQLQSNDMCLIPPLHVQWIHHRSEWVSNWANSYQHRITDWNARVTRNRK</sequence>
<dbReference type="Proteomes" id="UP001060085">
    <property type="component" value="Linkage Group LG07"/>
</dbReference>